<feature type="region of interest" description="Disordered" evidence="1">
    <location>
        <begin position="1"/>
        <end position="30"/>
    </location>
</feature>
<proteinExistence type="predicted"/>
<keyword evidence="3" id="KW-1185">Reference proteome</keyword>
<evidence type="ECO:0000313" key="2">
    <source>
        <dbReference type="EMBL" id="VVB08449.1"/>
    </source>
</evidence>
<organism evidence="2 3">
    <name type="scientific">Arabis nemorensis</name>
    <dbReference type="NCBI Taxonomy" id="586526"/>
    <lineage>
        <taxon>Eukaryota</taxon>
        <taxon>Viridiplantae</taxon>
        <taxon>Streptophyta</taxon>
        <taxon>Embryophyta</taxon>
        <taxon>Tracheophyta</taxon>
        <taxon>Spermatophyta</taxon>
        <taxon>Magnoliopsida</taxon>
        <taxon>eudicotyledons</taxon>
        <taxon>Gunneridae</taxon>
        <taxon>Pentapetalae</taxon>
        <taxon>rosids</taxon>
        <taxon>malvids</taxon>
        <taxon>Brassicales</taxon>
        <taxon>Brassicaceae</taxon>
        <taxon>Arabideae</taxon>
        <taxon>Arabis</taxon>
    </lineage>
</organism>
<dbReference type="AlphaFoldDB" id="A0A565C4A4"/>
<evidence type="ECO:0000313" key="3">
    <source>
        <dbReference type="Proteomes" id="UP000489600"/>
    </source>
</evidence>
<sequence length="86" mass="9884">MSVQSDSPPGRVSGSWDSSPQHLCSSREVYRQNRSEIAERERKVDSSSFEIGDETQSLEAGIARRWIQEMIVPTFESYHTYQISCR</sequence>
<reference evidence="2" key="1">
    <citation type="submission" date="2019-07" db="EMBL/GenBank/DDBJ databases">
        <authorList>
            <person name="Dittberner H."/>
        </authorList>
    </citation>
    <scope>NUCLEOTIDE SEQUENCE [LARGE SCALE GENOMIC DNA]</scope>
</reference>
<comment type="caution">
    <text evidence="2">The sequence shown here is derived from an EMBL/GenBank/DDBJ whole genome shotgun (WGS) entry which is preliminary data.</text>
</comment>
<dbReference type="Proteomes" id="UP000489600">
    <property type="component" value="Unassembled WGS sequence"/>
</dbReference>
<name>A0A565C4A4_9BRAS</name>
<accession>A0A565C4A4</accession>
<dbReference type="EMBL" id="CABITT030000006">
    <property type="protein sequence ID" value="VVB08449.1"/>
    <property type="molecule type" value="Genomic_DNA"/>
</dbReference>
<feature type="compositionally biased region" description="Polar residues" evidence="1">
    <location>
        <begin position="15"/>
        <end position="24"/>
    </location>
</feature>
<gene>
    <name evidence="2" type="ORF">ANE_LOCUS18893</name>
</gene>
<protein>
    <submittedName>
        <fullName evidence="2">Uncharacterized protein</fullName>
    </submittedName>
</protein>
<evidence type="ECO:0000256" key="1">
    <source>
        <dbReference type="SAM" id="MobiDB-lite"/>
    </source>
</evidence>